<proteinExistence type="predicted"/>
<dbReference type="EMBL" id="LBSM01000001">
    <property type="protein sequence ID" value="KKQ18833.1"/>
    <property type="molecule type" value="Genomic_DNA"/>
</dbReference>
<dbReference type="Proteomes" id="UP000034508">
    <property type="component" value="Unassembled WGS sequence"/>
</dbReference>
<dbReference type="InterPro" id="IPR043519">
    <property type="entry name" value="NT_sf"/>
</dbReference>
<name>A0A0G0FIG7_9BACT</name>
<dbReference type="InterPro" id="IPR007344">
    <property type="entry name" value="GrpB/CoaE"/>
</dbReference>
<dbReference type="Pfam" id="PF04229">
    <property type="entry name" value="GrpB"/>
    <property type="match status" value="1"/>
</dbReference>
<sequence>MLTEDEEKYLAQIPADKKVILEPYDPKTPNITEKYVKKINNAEPNLEVIHIGASALGISGQGDIDLFILCPRNSFSKYRLSLIKELGKPISGISLTQWHFEEDSHDIEIYLADPIEESTARQIRVHKILSSNPNLLKKYELLKESVANDSYREYQCQKYEFYNQILK</sequence>
<evidence type="ECO:0008006" key="3">
    <source>
        <dbReference type="Google" id="ProtNLM"/>
    </source>
</evidence>
<comment type="caution">
    <text evidence="1">The sequence shown here is derived from an EMBL/GenBank/DDBJ whole genome shotgun (WGS) entry which is preliminary data.</text>
</comment>
<gene>
    <name evidence="1" type="ORF">US31_C0001G0020</name>
</gene>
<dbReference type="AlphaFoldDB" id="A0A0G0FIG7"/>
<evidence type="ECO:0000313" key="1">
    <source>
        <dbReference type="EMBL" id="KKQ18833.1"/>
    </source>
</evidence>
<evidence type="ECO:0000313" key="2">
    <source>
        <dbReference type="Proteomes" id="UP000034508"/>
    </source>
</evidence>
<dbReference type="SUPFAM" id="SSF81301">
    <property type="entry name" value="Nucleotidyltransferase"/>
    <property type="match status" value="1"/>
</dbReference>
<protein>
    <recommendedName>
        <fullName evidence="3">Polymerase nucleotidyl transferase domain-containing protein</fullName>
    </recommendedName>
</protein>
<organism evidence="1 2">
    <name type="scientific">Berkelbacteria bacterium GW2011_GWA1_36_9</name>
    <dbReference type="NCBI Taxonomy" id="1618331"/>
    <lineage>
        <taxon>Bacteria</taxon>
        <taxon>Candidatus Berkelbacteria</taxon>
    </lineage>
</organism>
<reference evidence="1 2" key="1">
    <citation type="journal article" date="2015" name="Nature">
        <title>rRNA introns, odd ribosomes, and small enigmatic genomes across a large radiation of phyla.</title>
        <authorList>
            <person name="Brown C.T."/>
            <person name="Hug L.A."/>
            <person name="Thomas B.C."/>
            <person name="Sharon I."/>
            <person name="Castelle C.J."/>
            <person name="Singh A."/>
            <person name="Wilkins M.J."/>
            <person name="Williams K.H."/>
            <person name="Banfield J.F."/>
        </authorList>
    </citation>
    <scope>NUCLEOTIDE SEQUENCE [LARGE SCALE GENOMIC DNA]</scope>
</reference>
<dbReference type="Gene3D" id="3.30.460.10">
    <property type="entry name" value="Beta Polymerase, domain 2"/>
    <property type="match status" value="1"/>
</dbReference>
<accession>A0A0G0FIG7</accession>